<organism evidence="1">
    <name type="scientific">Siphoviridae sp. ctr2f5</name>
    <dbReference type="NCBI Taxonomy" id="2825684"/>
    <lineage>
        <taxon>Viruses</taxon>
        <taxon>Duplodnaviria</taxon>
        <taxon>Heunggongvirae</taxon>
        <taxon>Uroviricota</taxon>
        <taxon>Caudoviricetes</taxon>
    </lineage>
</organism>
<reference evidence="1" key="1">
    <citation type="journal article" date="2021" name="Proc. Natl. Acad. Sci. U.S.A.">
        <title>A Catalog of Tens of Thousands of Viruses from Human Metagenomes Reveals Hidden Associations with Chronic Diseases.</title>
        <authorList>
            <person name="Tisza M.J."/>
            <person name="Buck C.B."/>
        </authorList>
    </citation>
    <scope>NUCLEOTIDE SEQUENCE</scope>
    <source>
        <strain evidence="1">Ctr2f5</strain>
    </source>
</reference>
<accession>A0A8S5QE68</accession>
<protein>
    <submittedName>
        <fullName evidence="1">Uncharacterized protein</fullName>
    </submittedName>
</protein>
<sequence>MYILFYTYYTIDVLHQRLHLLLKDKIPYAYLSFGCNPYLTFI</sequence>
<name>A0A8S5QE68_9CAUD</name>
<proteinExistence type="predicted"/>
<evidence type="ECO:0000313" key="1">
    <source>
        <dbReference type="EMBL" id="DAE17368.1"/>
    </source>
</evidence>
<dbReference type="EMBL" id="BK015639">
    <property type="protein sequence ID" value="DAE17368.1"/>
    <property type="molecule type" value="Genomic_DNA"/>
</dbReference>